<reference evidence="1" key="1">
    <citation type="submission" date="2014-05" db="EMBL/GenBank/DDBJ databases">
        <title>The transcriptome of the halophilic microalga Tetraselmis sp. GSL018 isolated from the Great Salt Lake, Utah.</title>
        <authorList>
            <person name="Jinkerson R.E."/>
            <person name="D'Adamo S."/>
            <person name="Posewitz M.C."/>
        </authorList>
    </citation>
    <scope>NUCLEOTIDE SEQUENCE</scope>
    <source>
        <strain evidence="1">GSL018</strain>
    </source>
</reference>
<proteinExistence type="predicted"/>
<feature type="non-terminal residue" evidence="1">
    <location>
        <position position="56"/>
    </location>
</feature>
<dbReference type="AlphaFoldDB" id="A0A061SFU7"/>
<sequence>MSWLHTLWEEQIINAMRKIKQKFSAWERYELYQTVFEFSDTFWLLAKENGSHCRSF</sequence>
<accession>A0A061SFU7</accession>
<protein>
    <submittedName>
        <fullName evidence="1">Uncharacterized protein</fullName>
    </submittedName>
</protein>
<organism evidence="1">
    <name type="scientific">Tetraselmis sp. GSL018</name>
    <dbReference type="NCBI Taxonomy" id="582737"/>
    <lineage>
        <taxon>Eukaryota</taxon>
        <taxon>Viridiplantae</taxon>
        <taxon>Chlorophyta</taxon>
        <taxon>core chlorophytes</taxon>
        <taxon>Chlorodendrophyceae</taxon>
        <taxon>Chlorodendrales</taxon>
        <taxon>Chlorodendraceae</taxon>
        <taxon>Tetraselmis</taxon>
    </lineage>
</organism>
<evidence type="ECO:0000313" key="1">
    <source>
        <dbReference type="EMBL" id="JAC81939.1"/>
    </source>
</evidence>
<dbReference type="EMBL" id="GBEZ01003180">
    <property type="protein sequence ID" value="JAC81939.1"/>
    <property type="molecule type" value="Transcribed_RNA"/>
</dbReference>
<gene>
    <name evidence="1" type="ORF">TSPGSL018_6799</name>
</gene>
<name>A0A061SFU7_9CHLO</name>